<protein>
    <submittedName>
        <fullName evidence="1">Uncharacterized protein</fullName>
    </submittedName>
</protein>
<evidence type="ECO:0000313" key="1">
    <source>
        <dbReference type="EMBL" id="BBL61752.1"/>
    </source>
</evidence>
<evidence type="ECO:0000313" key="2">
    <source>
        <dbReference type="Proteomes" id="UP000825015"/>
    </source>
</evidence>
<sequence length="82" mass="8594">MGDSMKVQTLKTLATLMTTAFAFVAGLAWNGAIQAVINEFLKAGSATIGLIIYAVIVTIIAVIVTIIIGRSLGKLGIELDEE</sequence>
<organism evidence="1 2">
    <name type="scientific">Methanobrevibacter arboriphilus</name>
    <dbReference type="NCBI Taxonomy" id="39441"/>
    <lineage>
        <taxon>Archaea</taxon>
        <taxon>Methanobacteriati</taxon>
        <taxon>Methanobacteriota</taxon>
        <taxon>Methanomada group</taxon>
        <taxon>Methanobacteria</taxon>
        <taxon>Methanobacteriales</taxon>
        <taxon>Methanobacteriaceae</taxon>
        <taxon>Methanobrevibacter</taxon>
    </lineage>
</organism>
<proteinExistence type="predicted"/>
<gene>
    <name evidence="1" type="ORF">MarbSA_07920</name>
</gene>
<dbReference type="EMBL" id="AP019779">
    <property type="protein sequence ID" value="BBL61752.1"/>
    <property type="molecule type" value="Genomic_DNA"/>
</dbReference>
<dbReference type="Proteomes" id="UP000825015">
    <property type="component" value="Chromosome"/>
</dbReference>
<keyword evidence="2" id="KW-1185">Reference proteome</keyword>
<reference evidence="1" key="1">
    <citation type="submission" date="2019-06" db="EMBL/GenBank/DDBJ databases">
        <title>Complete genome sequence of Methanobrevibacter arboriphilus strain SA.</title>
        <authorList>
            <person name="Asakawa S."/>
        </authorList>
    </citation>
    <scope>NUCLEOTIDE SEQUENCE</scope>
    <source>
        <strain evidence="1">SA</strain>
    </source>
</reference>
<name>A0ACA8R2H6_METAZ</name>
<accession>A0ACA8R2H6</accession>